<comment type="caution">
    <text evidence="2">The sequence shown here is derived from an EMBL/GenBank/DDBJ whole genome shotgun (WGS) entry which is preliminary data.</text>
</comment>
<keyword evidence="3" id="KW-1185">Reference proteome</keyword>
<organism evidence="2 3">
    <name type="scientific">Trypanosoma theileri</name>
    <dbReference type="NCBI Taxonomy" id="67003"/>
    <lineage>
        <taxon>Eukaryota</taxon>
        <taxon>Discoba</taxon>
        <taxon>Euglenozoa</taxon>
        <taxon>Kinetoplastea</taxon>
        <taxon>Metakinetoplastina</taxon>
        <taxon>Trypanosomatida</taxon>
        <taxon>Trypanosomatidae</taxon>
        <taxon>Trypanosoma</taxon>
    </lineage>
</organism>
<dbReference type="OrthoDB" id="272756at2759"/>
<proteinExistence type="predicted"/>
<dbReference type="AlphaFoldDB" id="A0A1X0P3Z2"/>
<dbReference type="VEuPathDB" id="TriTrypDB:TM35_000052530"/>
<protein>
    <submittedName>
        <fullName evidence="2">Uncharacterized protein</fullName>
    </submittedName>
</protein>
<gene>
    <name evidence="2" type="ORF">TM35_000052530</name>
</gene>
<sequence>MASTITVTASLNHMEAVQLLVSAAFPTAFVAFSDLLISPSTAAASSSSPIAAVVGTTREEALLAQLDKRLSHHHHHQQQQHASRFSYSSNNRNDGHIISQAKRGPFADCCSPAAVEAWKKIYRRWPLQLVNGRQLWRYDENEFETSSSTSSSSSLSSLLPCWTPHAVVYIGGFEAPDLRRVVAPQLFDQVPPFSSDLAVERTVGGETFNYEKQKIPKYAARVLDKDLLLREKGCVFHEPDLLEIAIPVPTTPKSSIKNKKGNNNKNSNNNRPMTQRIRTFLSFASCQTNISVLQLASDPLQRAALRPAFGFSLVSLKYALPLPVVEATRILRRWNASWSATPLSTAFWLSSVGYAVEQCELGETDYDVKKDSPVLGKDAMLLAVATASLVNNSPESTCSNYFLPIERFEGERGVRELMDVAGRLPVSNLWEIGTK</sequence>
<evidence type="ECO:0000313" key="3">
    <source>
        <dbReference type="Proteomes" id="UP000192257"/>
    </source>
</evidence>
<evidence type="ECO:0000313" key="2">
    <source>
        <dbReference type="EMBL" id="ORC91657.1"/>
    </source>
</evidence>
<name>A0A1X0P3Z2_9TRYP</name>
<dbReference type="Proteomes" id="UP000192257">
    <property type="component" value="Unassembled WGS sequence"/>
</dbReference>
<dbReference type="GeneID" id="39982688"/>
<dbReference type="EMBL" id="NBCO01000005">
    <property type="protein sequence ID" value="ORC91657.1"/>
    <property type="molecule type" value="Genomic_DNA"/>
</dbReference>
<feature type="region of interest" description="Disordered" evidence="1">
    <location>
        <begin position="253"/>
        <end position="272"/>
    </location>
</feature>
<dbReference type="RefSeq" id="XP_028885723.1">
    <property type="nucleotide sequence ID" value="XM_029022908.1"/>
</dbReference>
<reference evidence="2 3" key="1">
    <citation type="submission" date="2017-03" db="EMBL/GenBank/DDBJ databases">
        <title>An alternative strategy for trypanosome survival in the mammalian bloodstream revealed through genome and transcriptome analysis of the ubiquitous bovine parasite Trypanosoma (Megatrypanum) theileri.</title>
        <authorList>
            <person name="Kelly S."/>
            <person name="Ivens A."/>
            <person name="Mott A."/>
            <person name="O'Neill E."/>
            <person name="Emms D."/>
            <person name="Macleod O."/>
            <person name="Voorheis P."/>
            <person name="Matthews J."/>
            <person name="Matthews K."/>
            <person name="Carrington M."/>
        </authorList>
    </citation>
    <scope>NUCLEOTIDE SEQUENCE [LARGE SCALE GENOMIC DNA]</scope>
    <source>
        <strain evidence="2">Edinburgh</strain>
    </source>
</reference>
<evidence type="ECO:0000256" key="1">
    <source>
        <dbReference type="SAM" id="MobiDB-lite"/>
    </source>
</evidence>
<accession>A0A1X0P3Z2</accession>